<evidence type="ECO:0000313" key="2">
    <source>
        <dbReference type="EMBL" id="OIQ84082.1"/>
    </source>
</evidence>
<dbReference type="AlphaFoldDB" id="A0A1J5QL89"/>
<comment type="caution">
    <text evidence="2">The sequence shown here is derived from an EMBL/GenBank/DDBJ whole genome shotgun (WGS) entry which is preliminary data.</text>
</comment>
<gene>
    <name evidence="2" type="ORF">GALL_341040</name>
</gene>
<dbReference type="SUPFAM" id="SSF55174">
    <property type="entry name" value="Alpha-L RNA-binding motif"/>
    <property type="match status" value="1"/>
</dbReference>
<dbReference type="PROSITE" id="PS50889">
    <property type="entry name" value="S4"/>
    <property type="match status" value="1"/>
</dbReference>
<accession>A0A1J5QL89</accession>
<dbReference type="EMBL" id="MLJW01000647">
    <property type="protein sequence ID" value="OIQ84082.1"/>
    <property type="molecule type" value="Genomic_DNA"/>
</dbReference>
<dbReference type="InterPro" id="IPR036986">
    <property type="entry name" value="S4_RNA-bd_sf"/>
</dbReference>
<dbReference type="CDD" id="cd00165">
    <property type="entry name" value="S4"/>
    <property type="match status" value="1"/>
</dbReference>
<name>A0A1J5QL89_9ZZZZ</name>
<dbReference type="GO" id="GO:0003723">
    <property type="term" value="F:RNA binding"/>
    <property type="evidence" value="ECO:0007669"/>
    <property type="project" value="InterPro"/>
</dbReference>
<feature type="region of interest" description="Disordered" evidence="1">
    <location>
        <begin position="48"/>
        <end position="76"/>
    </location>
</feature>
<organism evidence="2">
    <name type="scientific">mine drainage metagenome</name>
    <dbReference type="NCBI Taxonomy" id="410659"/>
    <lineage>
        <taxon>unclassified sequences</taxon>
        <taxon>metagenomes</taxon>
        <taxon>ecological metagenomes</taxon>
    </lineage>
</organism>
<dbReference type="Gene3D" id="3.10.290.10">
    <property type="entry name" value="RNA-binding S4 domain"/>
    <property type="match status" value="1"/>
</dbReference>
<protein>
    <submittedName>
        <fullName evidence="2">Uncharacterized protein</fullName>
    </submittedName>
</protein>
<dbReference type="Pfam" id="PF13275">
    <property type="entry name" value="S4_2"/>
    <property type="match status" value="1"/>
</dbReference>
<sequence length="76" mass="8206">MNSSPTPVPISDDVIRLGQFLKLAGLADSGAHARELLEDDVVRVNGEPERRRGRQLHHGDLVSVELPTGPERATVG</sequence>
<proteinExistence type="predicted"/>
<evidence type="ECO:0000256" key="1">
    <source>
        <dbReference type="SAM" id="MobiDB-lite"/>
    </source>
</evidence>
<reference evidence="2" key="1">
    <citation type="submission" date="2016-10" db="EMBL/GenBank/DDBJ databases">
        <title>Sequence of Gallionella enrichment culture.</title>
        <authorList>
            <person name="Poehlein A."/>
            <person name="Muehling M."/>
            <person name="Daniel R."/>
        </authorList>
    </citation>
    <scope>NUCLEOTIDE SEQUENCE</scope>
</reference>